<keyword evidence="4" id="KW-1185">Reference proteome</keyword>
<protein>
    <submittedName>
        <fullName evidence="3">Uncharacterized protein</fullName>
    </submittedName>
</protein>
<name>A0A367LC68_9HYPO</name>
<accession>A0A367LC68</accession>
<sequence>MYSHTLYGYTAYCLRPIQTPTEDNEYPEERSPPDRLQTSKRRKDPKAKSRAVTPRAVYSRGDRRIGGMARAHPSLLWPPLDGSRHLHFIQDRFPSSPPTRSSKKMALIPLVTLLLLLLLPPKWQQGNCAVDTDTFFNKYCLAAPQSRPLGCPDKTSSSKSCLERLREEDHWMCEAFYRITNKVCTKVESVTAECEGKDSDACELKRECWSHVEEQLLTHCMADKSVLPACISFLQININGLPLSLERPMDGVQKRKTCPPLLHRNRDSCCKADLRKTTPRTKGRKKGLTSKDGIHNHKQERRRSCLFSLVAGSQHSSTTPPYLYIALVRNTTESYTPFPPPMPPHKMRMSIFVFAFYYVSLAMAFRRYSGDHQTMSCQHGTWGTFPLV</sequence>
<proteinExistence type="predicted"/>
<organism evidence="3 4">
    <name type="scientific">Ophiocordyceps polyrhachis-furcata BCC 54312</name>
    <dbReference type="NCBI Taxonomy" id="1330021"/>
    <lineage>
        <taxon>Eukaryota</taxon>
        <taxon>Fungi</taxon>
        <taxon>Dikarya</taxon>
        <taxon>Ascomycota</taxon>
        <taxon>Pezizomycotina</taxon>
        <taxon>Sordariomycetes</taxon>
        <taxon>Hypocreomycetidae</taxon>
        <taxon>Hypocreales</taxon>
        <taxon>Ophiocordycipitaceae</taxon>
        <taxon>Ophiocordyceps</taxon>
    </lineage>
</organism>
<gene>
    <name evidence="3" type="ORF">L249_0676</name>
</gene>
<comment type="caution">
    <text evidence="3">The sequence shown here is derived from an EMBL/GenBank/DDBJ whole genome shotgun (WGS) entry which is preliminary data.</text>
</comment>
<dbReference type="Proteomes" id="UP000253664">
    <property type="component" value="Unassembled WGS sequence"/>
</dbReference>
<keyword evidence="2" id="KW-0812">Transmembrane</keyword>
<feature type="region of interest" description="Disordered" evidence="1">
    <location>
        <begin position="20"/>
        <end position="56"/>
    </location>
</feature>
<dbReference type="AlphaFoldDB" id="A0A367LC68"/>
<dbReference type="EMBL" id="LKCN02000007">
    <property type="protein sequence ID" value="RCI12015.1"/>
    <property type="molecule type" value="Genomic_DNA"/>
</dbReference>
<feature type="non-terminal residue" evidence="3">
    <location>
        <position position="388"/>
    </location>
</feature>
<evidence type="ECO:0000313" key="3">
    <source>
        <dbReference type="EMBL" id="RCI12015.1"/>
    </source>
</evidence>
<evidence type="ECO:0000313" key="4">
    <source>
        <dbReference type="Proteomes" id="UP000253664"/>
    </source>
</evidence>
<keyword evidence="2" id="KW-1133">Transmembrane helix</keyword>
<feature type="transmembrane region" description="Helical" evidence="2">
    <location>
        <begin position="347"/>
        <end position="365"/>
    </location>
</feature>
<reference evidence="3 4" key="1">
    <citation type="journal article" date="2015" name="BMC Genomics">
        <title>Insights from the genome of Ophiocordyceps polyrhachis-furcata to pathogenicity and host specificity in insect fungi.</title>
        <authorList>
            <person name="Wichadakul D."/>
            <person name="Kobmoo N."/>
            <person name="Ingsriswang S."/>
            <person name="Tangphatsornruang S."/>
            <person name="Chantasingh D."/>
            <person name="Luangsa-ard J.J."/>
            <person name="Eurwilaichitr L."/>
        </authorList>
    </citation>
    <scope>NUCLEOTIDE SEQUENCE [LARGE SCALE GENOMIC DNA]</scope>
    <source>
        <strain evidence="3 4">BCC 54312</strain>
    </source>
</reference>
<evidence type="ECO:0000256" key="2">
    <source>
        <dbReference type="SAM" id="Phobius"/>
    </source>
</evidence>
<evidence type="ECO:0000256" key="1">
    <source>
        <dbReference type="SAM" id="MobiDB-lite"/>
    </source>
</evidence>
<keyword evidence="2" id="KW-0472">Membrane</keyword>
<feature type="compositionally biased region" description="Basic residues" evidence="1">
    <location>
        <begin position="38"/>
        <end position="49"/>
    </location>
</feature>